<feature type="compositionally biased region" description="Polar residues" evidence="3">
    <location>
        <begin position="1065"/>
        <end position="1079"/>
    </location>
</feature>
<keyword evidence="6" id="KW-1185">Reference proteome</keyword>
<feature type="region of interest" description="Disordered" evidence="3">
    <location>
        <begin position="126"/>
        <end position="177"/>
    </location>
</feature>
<feature type="compositionally biased region" description="Basic and acidic residues" evidence="3">
    <location>
        <begin position="424"/>
        <end position="435"/>
    </location>
</feature>
<feature type="compositionally biased region" description="Polar residues" evidence="3">
    <location>
        <begin position="198"/>
        <end position="209"/>
    </location>
</feature>
<feature type="compositionally biased region" description="Polar residues" evidence="3">
    <location>
        <begin position="232"/>
        <end position="271"/>
    </location>
</feature>
<accession>A0A1G4J1L8</accession>
<feature type="compositionally biased region" description="Low complexity" evidence="3">
    <location>
        <begin position="403"/>
        <end position="416"/>
    </location>
</feature>
<evidence type="ECO:0000256" key="1">
    <source>
        <dbReference type="ARBA" id="ARBA00022737"/>
    </source>
</evidence>
<dbReference type="GO" id="GO:0005934">
    <property type="term" value="C:cellular bud tip"/>
    <property type="evidence" value="ECO:0007669"/>
    <property type="project" value="TreeGrafter"/>
</dbReference>
<dbReference type="GO" id="GO:0043332">
    <property type="term" value="C:mating projection tip"/>
    <property type="evidence" value="ECO:0007669"/>
    <property type="project" value="TreeGrafter"/>
</dbReference>
<dbReference type="GO" id="GO:0000131">
    <property type="term" value="C:incipient cellular bud site"/>
    <property type="evidence" value="ECO:0007669"/>
    <property type="project" value="TreeGrafter"/>
</dbReference>
<dbReference type="SMART" id="SM00555">
    <property type="entry name" value="GIT"/>
    <property type="match status" value="2"/>
</dbReference>
<sequence>MATNKANLSAEQRRLVHVYYRELRDFFSVTGAKHDRSSSARAQKARSKLLKLYSSQFFELSTDVHDELQRRIDENQAQPDHLLPRDNFHVKRNQARQKLANLSESRFNDLVDDILYEIKRRNYHELPEPQTPLSPSRDHSNLIEDTDANSSSQSVLHIDPHPLNTHSEGSAAREEQELDLPTPKNLLSDVEKEAPSSIAPNTAIQQSQVIPKKASIEWSSDEEEQDLEAAHLQSQPDVTPTISVSKQTNEPLLFSEQQGPIQSSGNHTGVSEKSVLEDFTQRSQLLEDSDRSDLENETPFSPDLKAAIFGEKSKQISTTTTSSIHSSEQEELEGYSNKLSSLDETKGLSIADRAQESPQKASAGDDVFGQRLEFSEDPSDGTAGPVDQERGSTILKDDSEYTPKSGKSSKLSPLRSIWASNSTRDNENDLSRDIDTEGVESRSPSKLSRSLPYNDAESSRSNENGMDLKNQPRHIGSIKRVSLEHENSKREIEVLLLEGTKMDEKITELEKTNAQLLSARSSLENELHIHRDQNSALRKQVEEISKECEAATNEISRLKETQSQNTQQTSRSIDQTHQHEFMTLTRQFNTLSIENERLKQELAELELKLKTYTYNKQPEVVKQNEKSIESVGEQIVSKTIKLGHDLARHYFSQEGLIPLDLLSSFNSHIVTIFEHLNGERSDASFGHQLFEDLACVADTVQKLIEKVDAPDNKEHLAVLKAALSHAITSVRFFATYHDILPLVTVNSAISDISFAVCQIVDVVKITESTQRKDSGAEQAQQIPQTPSTKVWLGPQDHEFDTNLQDPRESFQIFSNDQGNVSPVKPLKITQKVVKNSPPTKSTHTSRKPSSTLFASIVNPSSAGENSPENLQFPRTRSGSSASRLESKNIPSTSKTNSQQMDVRPISQRDESETVYSPSTPSLVASIEERKLPSTEPKSVVVSEKAEDGLQLSTKAEPGAFGKLRASTTRRATDLNHDLSSGDESTDENDRHKNDDSNLTSDDDLTYQALKQTLQKKQKQENDVDGHKSADFNETSKSSALPRSDFEQTIHGNSELSKITPDVKQPANSEQPLDLTQTKQSEGRSKTDVEKEDISQQPLVSQSTNKLSFSSEVEDPVVKNTSRITTNENLDKAASKRDAESSSEKGEKKKLGQPSTNSVADVSSVNGSEESSTKKERGFDRELSQAPHTSQATDSMIKEDDFRKVSEKRIINASDTTQKPIIKLEDFSSPEKEHFEIKKEDDNGWMRSRSENEVSANVESTKIAEEASVGRESGDEGDFDIDAFDIENPDNTLSELLLYLEHRTIEVISTIQSLLTSIKQPQALKGELCSDSSAINQVIAQMVEATNVSMAQSRNAALKEHGNWVVQSLKDCKRRMTSLCHLKEDGTIKVDEIDDEYANKHFKQRLAGIAFDVAKCTKELVKTVEEASLKEEIEYLNSKLTR</sequence>
<dbReference type="GO" id="GO:1902716">
    <property type="term" value="C:cell cortex of growing cell tip"/>
    <property type="evidence" value="ECO:0007669"/>
    <property type="project" value="TreeGrafter"/>
</dbReference>
<feature type="compositionally biased region" description="Basic and acidic residues" evidence="3">
    <location>
        <begin position="1261"/>
        <end position="1273"/>
    </location>
</feature>
<evidence type="ECO:0000256" key="2">
    <source>
        <dbReference type="SAM" id="Coils"/>
    </source>
</evidence>
<feature type="compositionally biased region" description="Polar residues" evidence="3">
    <location>
        <begin position="913"/>
        <end position="922"/>
    </location>
</feature>
<feature type="compositionally biased region" description="Low complexity" evidence="3">
    <location>
        <begin position="441"/>
        <end position="452"/>
    </location>
</feature>
<dbReference type="GO" id="GO:0005826">
    <property type="term" value="C:actomyosin contractile ring"/>
    <property type="evidence" value="ECO:0007669"/>
    <property type="project" value="TreeGrafter"/>
</dbReference>
<protein>
    <submittedName>
        <fullName evidence="5">LAME_0C05204g1_1</fullName>
    </submittedName>
</protein>
<dbReference type="InterPro" id="IPR013724">
    <property type="entry name" value="GIT_SHD"/>
</dbReference>
<feature type="coiled-coil region" evidence="2">
    <location>
        <begin position="478"/>
        <end position="615"/>
    </location>
</feature>
<feature type="region of interest" description="Disordered" evidence="3">
    <location>
        <begin position="190"/>
        <end position="471"/>
    </location>
</feature>
<feature type="region of interest" description="Disordered" evidence="3">
    <location>
        <begin position="830"/>
        <end position="1200"/>
    </location>
</feature>
<feature type="region of interest" description="Disordered" evidence="3">
    <location>
        <begin position="770"/>
        <end position="802"/>
    </location>
</feature>
<dbReference type="GO" id="GO:0036267">
    <property type="term" value="P:invasive filamentous growth"/>
    <property type="evidence" value="ECO:0007669"/>
    <property type="project" value="TreeGrafter"/>
</dbReference>
<evidence type="ECO:0000256" key="3">
    <source>
        <dbReference type="SAM" id="MobiDB-lite"/>
    </source>
</evidence>
<dbReference type="Gene3D" id="1.20.120.330">
    <property type="entry name" value="Nucleotidyltransferases domain 2"/>
    <property type="match status" value="1"/>
</dbReference>
<dbReference type="GO" id="GO:0007121">
    <property type="term" value="P:bipolar cellular bud site selection"/>
    <property type="evidence" value="ECO:0007669"/>
    <property type="project" value="TreeGrafter"/>
</dbReference>
<feature type="compositionally biased region" description="Basic and acidic residues" evidence="3">
    <location>
        <begin position="387"/>
        <end position="401"/>
    </location>
</feature>
<evidence type="ECO:0000313" key="5">
    <source>
        <dbReference type="EMBL" id="SCU83442.1"/>
    </source>
</evidence>
<organism evidence="5 6">
    <name type="scientific">Lachancea meyersii CBS 8951</name>
    <dbReference type="NCBI Taxonomy" id="1266667"/>
    <lineage>
        <taxon>Eukaryota</taxon>
        <taxon>Fungi</taxon>
        <taxon>Dikarya</taxon>
        <taxon>Ascomycota</taxon>
        <taxon>Saccharomycotina</taxon>
        <taxon>Saccharomycetes</taxon>
        <taxon>Saccharomycetales</taxon>
        <taxon>Saccharomycetaceae</taxon>
        <taxon>Lachancea</taxon>
    </lineage>
</organism>
<feature type="compositionally biased region" description="Basic and acidic residues" evidence="3">
    <location>
        <begin position="1017"/>
        <end position="1030"/>
    </location>
</feature>
<dbReference type="EMBL" id="LT598479">
    <property type="protein sequence ID" value="SCU83442.1"/>
    <property type="molecule type" value="Genomic_DNA"/>
</dbReference>
<feature type="compositionally biased region" description="Polar residues" evidence="3">
    <location>
        <begin position="777"/>
        <end position="788"/>
    </location>
</feature>
<feature type="region of interest" description="Disordered" evidence="3">
    <location>
        <begin position="1246"/>
        <end position="1274"/>
    </location>
</feature>
<evidence type="ECO:0000313" key="6">
    <source>
        <dbReference type="Proteomes" id="UP000191144"/>
    </source>
</evidence>
<feature type="compositionally biased region" description="Polar residues" evidence="3">
    <location>
        <begin position="1094"/>
        <end position="1110"/>
    </location>
</feature>
<keyword evidence="2" id="KW-0175">Coiled coil</keyword>
<dbReference type="Pfam" id="PF12205">
    <property type="entry name" value="GIT1_C"/>
    <property type="match status" value="1"/>
</dbReference>
<proteinExistence type="predicted"/>
<dbReference type="GO" id="GO:0005935">
    <property type="term" value="C:cellular bud neck"/>
    <property type="evidence" value="ECO:0007669"/>
    <property type="project" value="TreeGrafter"/>
</dbReference>
<feature type="compositionally biased region" description="Basic and acidic residues" evidence="3">
    <location>
        <begin position="1128"/>
        <end position="1149"/>
    </location>
</feature>
<feature type="compositionally biased region" description="Polar residues" evidence="3">
    <location>
        <begin position="1152"/>
        <end position="1169"/>
    </location>
</feature>
<feature type="compositionally biased region" description="Basic and acidic residues" evidence="3">
    <location>
        <begin position="1080"/>
        <end position="1093"/>
    </location>
</feature>
<dbReference type="GO" id="GO:0007124">
    <property type="term" value="P:pseudohyphal growth"/>
    <property type="evidence" value="ECO:0007669"/>
    <property type="project" value="TreeGrafter"/>
</dbReference>
<dbReference type="GO" id="GO:0005078">
    <property type="term" value="F:MAP-kinase scaffold activity"/>
    <property type="evidence" value="ECO:0007669"/>
    <property type="project" value="TreeGrafter"/>
</dbReference>
<dbReference type="InterPro" id="IPR039892">
    <property type="entry name" value="Spa2/Sph1"/>
</dbReference>
<dbReference type="InterPro" id="IPR022018">
    <property type="entry name" value="GIT1_C"/>
</dbReference>
<dbReference type="OrthoDB" id="5588096at2759"/>
<dbReference type="Proteomes" id="UP000191144">
    <property type="component" value="Chromosome C"/>
</dbReference>
<keyword evidence="1" id="KW-0677">Repeat</keyword>
<dbReference type="PANTHER" id="PTHR21601:SF0">
    <property type="entry name" value="PROTEIN SPA2-RELATED"/>
    <property type="match status" value="1"/>
</dbReference>
<evidence type="ECO:0000259" key="4">
    <source>
        <dbReference type="SMART" id="SM00555"/>
    </source>
</evidence>
<feature type="compositionally biased region" description="Low complexity" evidence="3">
    <location>
        <begin position="315"/>
        <end position="326"/>
    </location>
</feature>
<feature type="compositionally biased region" description="Basic and acidic residues" evidence="3">
    <location>
        <begin position="1170"/>
        <end position="1182"/>
    </location>
</feature>
<reference evidence="6" key="1">
    <citation type="submission" date="2016-03" db="EMBL/GenBank/DDBJ databases">
        <authorList>
            <person name="Devillers Hugo."/>
        </authorList>
    </citation>
    <scope>NUCLEOTIDE SEQUENCE [LARGE SCALE GENOMIC DNA]</scope>
</reference>
<dbReference type="Pfam" id="PF08518">
    <property type="entry name" value="GIT_SHD"/>
    <property type="match status" value="2"/>
</dbReference>
<gene>
    <name evidence="5" type="ORF">LAME_0C05204G</name>
</gene>
<feature type="compositionally biased region" description="Polar residues" evidence="3">
    <location>
        <begin position="832"/>
        <end position="900"/>
    </location>
</feature>
<feature type="compositionally biased region" description="Polar residues" evidence="3">
    <location>
        <begin position="1031"/>
        <end position="1040"/>
    </location>
</feature>
<feature type="domain" description="GIT Spa2 homology (SHD)" evidence="4">
    <location>
        <begin position="45"/>
        <end position="75"/>
    </location>
</feature>
<name>A0A1G4J1L8_9SACH</name>
<dbReference type="PANTHER" id="PTHR21601">
    <property type="entry name" value="SPA2 PROTEIN"/>
    <property type="match status" value="1"/>
</dbReference>
<feature type="compositionally biased region" description="Polar residues" evidence="3">
    <location>
        <begin position="1118"/>
        <end position="1127"/>
    </location>
</feature>
<feature type="domain" description="GIT Spa2 homology (SHD)" evidence="4">
    <location>
        <begin position="95"/>
        <end position="125"/>
    </location>
</feature>